<evidence type="ECO:0000256" key="2">
    <source>
        <dbReference type="SAM" id="SignalP"/>
    </source>
</evidence>
<proteinExistence type="predicted"/>
<feature type="compositionally biased region" description="Basic residues" evidence="1">
    <location>
        <begin position="449"/>
        <end position="463"/>
    </location>
</feature>
<feature type="chain" id="PRO_5046576686" evidence="2">
    <location>
        <begin position="17"/>
        <end position="960"/>
    </location>
</feature>
<feature type="compositionally biased region" description="Low complexity" evidence="1">
    <location>
        <begin position="425"/>
        <end position="440"/>
    </location>
</feature>
<evidence type="ECO:0000313" key="4">
    <source>
        <dbReference type="Proteomes" id="UP001363151"/>
    </source>
</evidence>
<feature type="compositionally biased region" description="Low complexity" evidence="1">
    <location>
        <begin position="815"/>
        <end position="827"/>
    </location>
</feature>
<protein>
    <submittedName>
        <fullName evidence="3">Uncharacterized protein</fullName>
    </submittedName>
</protein>
<keyword evidence="2" id="KW-0732">Signal</keyword>
<dbReference type="Proteomes" id="UP001363151">
    <property type="component" value="Unassembled WGS sequence"/>
</dbReference>
<feature type="compositionally biased region" description="Basic residues" evidence="1">
    <location>
        <begin position="614"/>
        <end position="627"/>
    </location>
</feature>
<feature type="compositionally biased region" description="Low complexity" evidence="1">
    <location>
        <begin position="787"/>
        <end position="797"/>
    </location>
</feature>
<feature type="signal peptide" evidence="2">
    <location>
        <begin position="1"/>
        <end position="16"/>
    </location>
</feature>
<dbReference type="Pfam" id="PF04724">
    <property type="entry name" value="Glyco_transf_17"/>
    <property type="match status" value="1"/>
</dbReference>
<organism evidence="3 4">
    <name type="scientific">Aureococcus anophagefferens</name>
    <name type="common">Harmful bloom alga</name>
    <dbReference type="NCBI Taxonomy" id="44056"/>
    <lineage>
        <taxon>Eukaryota</taxon>
        <taxon>Sar</taxon>
        <taxon>Stramenopiles</taxon>
        <taxon>Ochrophyta</taxon>
        <taxon>Pelagophyceae</taxon>
        <taxon>Pelagomonadales</taxon>
        <taxon>Pelagomonadaceae</taxon>
        <taxon>Aureococcus</taxon>
    </lineage>
</organism>
<feature type="region of interest" description="Disordered" evidence="1">
    <location>
        <begin position="425"/>
        <end position="474"/>
    </location>
</feature>
<comment type="caution">
    <text evidence="3">The sequence shown here is derived from an EMBL/GenBank/DDBJ whole genome shotgun (WGS) entry which is preliminary data.</text>
</comment>
<dbReference type="EMBL" id="JBBJCI010000207">
    <property type="protein sequence ID" value="KAK7241044.1"/>
    <property type="molecule type" value="Genomic_DNA"/>
</dbReference>
<gene>
    <name evidence="3" type="ORF">SO694_00054286</name>
</gene>
<dbReference type="InterPro" id="IPR006813">
    <property type="entry name" value="Glyco_trans_17"/>
</dbReference>
<evidence type="ECO:0000313" key="3">
    <source>
        <dbReference type="EMBL" id="KAK7241044.1"/>
    </source>
</evidence>
<feature type="compositionally biased region" description="Basic residues" evidence="1">
    <location>
        <begin position="798"/>
        <end position="808"/>
    </location>
</feature>
<evidence type="ECO:0000256" key="1">
    <source>
        <dbReference type="SAM" id="MobiDB-lite"/>
    </source>
</evidence>
<reference evidence="3 4" key="1">
    <citation type="submission" date="2024-03" db="EMBL/GenBank/DDBJ databases">
        <title>Aureococcus anophagefferens CCMP1851 and Kratosvirus quantuckense: Draft genome of a second virus-susceptible host strain in the model system.</title>
        <authorList>
            <person name="Chase E."/>
            <person name="Truchon A.R."/>
            <person name="Schepens W."/>
            <person name="Wilhelm S.W."/>
        </authorList>
    </citation>
    <scope>NUCLEOTIDE SEQUENCE [LARGE SCALE GENOMIC DNA]</scope>
    <source>
        <strain evidence="3 4">CCMP1851</strain>
    </source>
</reference>
<feature type="compositionally biased region" description="Low complexity" evidence="1">
    <location>
        <begin position="465"/>
        <end position="474"/>
    </location>
</feature>
<sequence length="960" mass="102473">MVRSIVLAALAARAAAMSWSLPAALVDDDAHAVFGDGLTIHVHLEADERAALIYVDGALALELPDKRWALLSEPPCEEGTAPRWTSGVLPIERNGAVEVAVHALRCDGGGVFGGAATVAVVVDDEDCDEDVTVVDAFTYWDERDHVATRRRELAGLADVHVAVEGDRSFRGAPKAAPPLESFGNVVVHAKALKPPREGEDEPDYFDREAAQRDGIADALEALGDALGLDGDDLVLVGDVDEVPSAAPSRRAAARRCQGRARQAARARGRGEPRLLGTPATLAMTHHQYAVDWAMPQAWSPFYACRVRDLAGRGRARSRRTRAAVSLQSAEDFESVGSASWLFAGADKSRFRNQSRAQDVEIHLDGFVQAYWLEAAAFHDEASGRFDDFAYREARARRAAVAACRRFLGGDVEDCGARLAEDALAAKGAGPRATGPRAALRGARDAAADRRRRRHRARRGRGGARGRAAPGAGARRAWPSRGAAFADRHDVVLKAAYAAAVRDALAWNGCASRGTLDSSLDTCVVKDGCDTFAADFEALVVAVVGGAAVPPVKLHWDPARRAPAFAVVWRRRAPPRARASDRAGDVAAALGPPSPTARWPGGGRRRGTRPFSRGGRARGGARARRRGRRAGDPPLGRRRRLLRGARDRRRALARGLRPAGRPGRLAARVAAAGGEELLGATSWTPQGARVLAEHCYGDAPWLDYKVASCFPGRRASRARLASRFPAAWADEAKAAFRTWYEARPAFAGDAKAAVHVADGVDDAPGSRASASTRDSGGPRELRAPPSPGTSRRASPRASAARRRARRRRPSAPPTPAASCARSAASSSTSGGGQGAARLDDHGPDSPWFDRYFVADAATLVHDPLAHARLYGLKIAAVPVLTSQYERRAGAALPGSKDAWKAAADLDALREFAERHPGGWPAGPAALGTYTDTCDAVLARPWAELTTERRELPEDQDGARYW</sequence>
<keyword evidence="4" id="KW-1185">Reference proteome</keyword>
<feature type="region of interest" description="Disordered" evidence="1">
    <location>
        <begin position="759"/>
        <end position="840"/>
    </location>
</feature>
<name>A0ABR1FXX6_AURAN</name>
<feature type="region of interest" description="Disordered" evidence="1">
    <location>
        <begin position="575"/>
        <end position="643"/>
    </location>
</feature>
<accession>A0ABR1FXX6</accession>